<dbReference type="HOGENOM" id="CLU_105234_0_0_1"/>
<dbReference type="KEGG" id="ptm:GSPATT00005201001"/>
<accession>A0BPI5</accession>
<evidence type="ECO:0000313" key="3">
    <source>
        <dbReference type="Proteomes" id="UP000000600"/>
    </source>
</evidence>
<sequence length="178" mass="21404">MDYLIQDLQKQQKQNPKKIDLFNLETITNMNLSNMESIIRKYEQLKLEYQETTNNNSQRSQDDTFNSLYLKCCNEKKSKQSTTQSQKKSVTTMNTIQNKDYYADKAIHLQHKIEQHSHYELLSQLKQLELEQESLHSDYNAIIKKNERLKLEIQDNQQRVNELRELQLQLIDEFKQFN</sequence>
<dbReference type="InParanoid" id="A0BPI5"/>
<dbReference type="EMBL" id="CT868008">
    <property type="protein sequence ID" value="CAK60452.1"/>
    <property type="molecule type" value="Genomic_DNA"/>
</dbReference>
<keyword evidence="3" id="KW-1185">Reference proteome</keyword>
<evidence type="ECO:0000313" key="2">
    <source>
        <dbReference type="EMBL" id="CAK60452.1"/>
    </source>
</evidence>
<evidence type="ECO:0000256" key="1">
    <source>
        <dbReference type="SAM" id="Coils"/>
    </source>
</evidence>
<feature type="coiled-coil region" evidence="1">
    <location>
        <begin position="139"/>
        <end position="166"/>
    </location>
</feature>
<dbReference type="GeneID" id="5013634"/>
<dbReference type="OMA" id="KIEQHSH"/>
<protein>
    <submittedName>
        <fullName evidence="2">Uncharacterized protein</fullName>
    </submittedName>
</protein>
<keyword evidence="1" id="KW-0175">Coiled coil</keyword>
<dbReference type="Proteomes" id="UP000000600">
    <property type="component" value="Unassembled WGS sequence"/>
</dbReference>
<reference evidence="2 3" key="1">
    <citation type="journal article" date="2006" name="Nature">
        <title>Global trends of whole-genome duplications revealed by the ciliate Paramecium tetraurelia.</title>
        <authorList>
            <consortium name="Genoscope"/>
            <person name="Aury J.-M."/>
            <person name="Jaillon O."/>
            <person name="Duret L."/>
            <person name="Noel B."/>
            <person name="Jubin C."/>
            <person name="Porcel B.M."/>
            <person name="Segurens B."/>
            <person name="Daubin V."/>
            <person name="Anthouard V."/>
            <person name="Aiach N."/>
            <person name="Arnaiz O."/>
            <person name="Billaut A."/>
            <person name="Beisson J."/>
            <person name="Blanc I."/>
            <person name="Bouhouche K."/>
            <person name="Camara F."/>
            <person name="Duharcourt S."/>
            <person name="Guigo R."/>
            <person name="Gogendeau D."/>
            <person name="Katinka M."/>
            <person name="Keller A.-M."/>
            <person name="Kissmehl R."/>
            <person name="Klotz C."/>
            <person name="Koll F."/>
            <person name="Le Moue A."/>
            <person name="Lepere C."/>
            <person name="Malinsky S."/>
            <person name="Nowacki M."/>
            <person name="Nowak J.K."/>
            <person name="Plattner H."/>
            <person name="Poulain J."/>
            <person name="Ruiz F."/>
            <person name="Serrano V."/>
            <person name="Zagulski M."/>
            <person name="Dessen P."/>
            <person name="Betermier M."/>
            <person name="Weissenbach J."/>
            <person name="Scarpelli C."/>
            <person name="Schachter V."/>
            <person name="Sperling L."/>
            <person name="Meyer E."/>
            <person name="Cohen J."/>
            <person name="Wincker P."/>
        </authorList>
    </citation>
    <scope>NUCLEOTIDE SEQUENCE [LARGE SCALE GENOMIC DNA]</scope>
    <source>
        <strain evidence="2 3">Stock d4-2</strain>
    </source>
</reference>
<gene>
    <name evidence="2" type="ORF">GSPATT00005201001</name>
</gene>
<name>A0BPI5_PARTE</name>
<dbReference type="RefSeq" id="XP_001427850.1">
    <property type="nucleotide sequence ID" value="XM_001427813.1"/>
</dbReference>
<dbReference type="AlphaFoldDB" id="A0BPI5"/>
<proteinExistence type="predicted"/>
<organism evidence="2 3">
    <name type="scientific">Paramecium tetraurelia</name>
    <dbReference type="NCBI Taxonomy" id="5888"/>
    <lineage>
        <taxon>Eukaryota</taxon>
        <taxon>Sar</taxon>
        <taxon>Alveolata</taxon>
        <taxon>Ciliophora</taxon>
        <taxon>Intramacronucleata</taxon>
        <taxon>Oligohymenophorea</taxon>
        <taxon>Peniculida</taxon>
        <taxon>Parameciidae</taxon>
        <taxon>Paramecium</taxon>
    </lineage>
</organism>